<dbReference type="Proteomes" id="UP001062846">
    <property type="component" value="Chromosome 6"/>
</dbReference>
<comment type="caution">
    <text evidence="1">The sequence shown here is derived from an EMBL/GenBank/DDBJ whole genome shotgun (WGS) entry which is preliminary data.</text>
</comment>
<name>A0ACC0N7W3_RHOML</name>
<reference evidence="1" key="1">
    <citation type="submission" date="2022-02" db="EMBL/GenBank/DDBJ databases">
        <title>Plant Genome Project.</title>
        <authorList>
            <person name="Zhang R.-G."/>
        </authorList>
    </citation>
    <scope>NUCLEOTIDE SEQUENCE</scope>
    <source>
        <strain evidence="1">AT1</strain>
    </source>
</reference>
<sequence length="52" mass="6306">MSIMEENRKFRKKSTFLHQENLALMYELIRKKFSHSGHLSDTLFLLQNPRIK</sequence>
<dbReference type="EMBL" id="CM046393">
    <property type="protein sequence ID" value="KAI8549164.1"/>
    <property type="molecule type" value="Genomic_DNA"/>
</dbReference>
<evidence type="ECO:0000313" key="1">
    <source>
        <dbReference type="EMBL" id="KAI8549164.1"/>
    </source>
</evidence>
<accession>A0ACC0N7W3</accession>
<protein>
    <submittedName>
        <fullName evidence="1">Uncharacterized protein</fullName>
    </submittedName>
</protein>
<evidence type="ECO:0000313" key="2">
    <source>
        <dbReference type="Proteomes" id="UP001062846"/>
    </source>
</evidence>
<keyword evidence="2" id="KW-1185">Reference proteome</keyword>
<proteinExistence type="predicted"/>
<gene>
    <name evidence="1" type="ORF">RHMOL_Rhmol06G0005100</name>
</gene>
<organism evidence="1 2">
    <name type="scientific">Rhododendron molle</name>
    <name type="common">Chinese azalea</name>
    <name type="synonym">Azalea mollis</name>
    <dbReference type="NCBI Taxonomy" id="49168"/>
    <lineage>
        <taxon>Eukaryota</taxon>
        <taxon>Viridiplantae</taxon>
        <taxon>Streptophyta</taxon>
        <taxon>Embryophyta</taxon>
        <taxon>Tracheophyta</taxon>
        <taxon>Spermatophyta</taxon>
        <taxon>Magnoliopsida</taxon>
        <taxon>eudicotyledons</taxon>
        <taxon>Gunneridae</taxon>
        <taxon>Pentapetalae</taxon>
        <taxon>asterids</taxon>
        <taxon>Ericales</taxon>
        <taxon>Ericaceae</taxon>
        <taxon>Ericoideae</taxon>
        <taxon>Rhodoreae</taxon>
        <taxon>Rhododendron</taxon>
    </lineage>
</organism>